<organism evidence="8 9">
    <name type="scientific">Longibaculum muris</name>
    <dbReference type="NCBI Taxonomy" id="1796628"/>
    <lineage>
        <taxon>Bacteria</taxon>
        <taxon>Bacillati</taxon>
        <taxon>Bacillota</taxon>
        <taxon>Erysipelotrichia</taxon>
        <taxon>Erysipelotrichales</taxon>
        <taxon>Coprobacillaceae</taxon>
        <taxon>Longibaculum</taxon>
    </lineage>
</organism>
<sequence length="138" mass="15055">MFCPQCGREVKDGDLYCSSCGYKINHPKRNCPNCGGAIDESIRVCPTCGYQIPQPKQQVYAPKSKLVAGLLGIFLGGLGIHNFYLGYSSKGFIQICMFLGGFLTFGISTALAEIWGFVEGILILVGSIDRDGNDQRLY</sequence>
<dbReference type="Pfam" id="PF12773">
    <property type="entry name" value="DZR"/>
    <property type="match status" value="1"/>
</dbReference>
<dbReference type="GO" id="GO:0016020">
    <property type="term" value="C:membrane"/>
    <property type="evidence" value="ECO:0007669"/>
    <property type="project" value="UniProtKB-SubCell"/>
</dbReference>
<dbReference type="Proteomes" id="UP000295515">
    <property type="component" value="Unassembled WGS sequence"/>
</dbReference>
<keyword evidence="3 5" id="KW-1133">Transmembrane helix</keyword>
<dbReference type="RefSeq" id="WP_066444689.1">
    <property type="nucleotide sequence ID" value="NZ_JANKBF010000002.1"/>
</dbReference>
<dbReference type="AlphaFoldDB" id="A0A4R3Z7A0"/>
<keyword evidence="4 5" id="KW-0472">Membrane</keyword>
<evidence type="ECO:0000256" key="2">
    <source>
        <dbReference type="ARBA" id="ARBA00022692"/>
    </source>
</evidence>
<feature type="domain" description="TM2" evidence="6">
    <location>
        <begin position="62"/>
        <end position="106"/>
    </location>
</feature>
<evidence type="ECO:0000259" key="6">
    <source>
        <dbReference type="Pfam" id="PF05154"/>
    </source>
</evidence>
<evidence type="ECO:0000256" key="1">
    <source>
        <dbReference type="ARBA" id="ARBA00004141"/>
    </source>
</evidence>
<evidence type="ECO:0000313" key="8">
    <source>
        <dbReference type="EMBL" id="TCW03118.1"/>
    </source>
</evidence>
<evidence type="ECO:0000256" key="3">
    <source>
        <dbReference type="ARBA" id="ARBA00022989"/>
    </source>
</evidence>
<reference evidence="8 9" key="1">
    <citation type="submission" date="2019-03" db="EMBL/GenBank/DDBJ databases">
        <title>Genomic Encyclopedia of Type Strains, Phase IV (KMG-IV): sequencing the most valuable type-strain genomes for metagenomic binning, comparative biology and taxonomic classification.</title>
        <authorList>
            <person name="Goeker M."/>
        </authorList>
    </citation>
    <scope>NUCLEOTIDE SEQUENCE [LARGE SCALE GENOMIC DNA]</scope>
    <source>
        <strain evidence="8 9">DSM 29487</strain>
    </source>
</reference>
<dbReference type="GeneID" id="98914242"/>
<evidence type="ECO:0000256" key="4">
    <source>
        <dbReference type="ARBA" id="ARBA00023136"/>
    </source>
</evidence>
<dbReference type="EMBL" id="SMCQ01000001">
    <property type="protein sequence ID" value="TCW03118.1"/>
    <property type="molecule type" value="Genomic_DNA"/>
</dbReference>
<evidence type="ECO:0000256" key="5">
    <source>
        <dbReference type="SAM" id="Phobius"/>
    </source>
</evidence>
<name>A0A4R3Z7A0_9FIRM</name>
<evidence type="ECO:0000259" key="7">
    <source>
        <dbReference type="Pfam" id="PF12773"/>
    </source>
</evidence>
<evidence type="ECO:0000313" key="9">
    <source>
        <dbReference type="Proteomes" id="UP000295515"/>
    </source>
</evidence>
<gene>
    <name evidence="8" type="ORF">EDD60_101425</name>
</gene>
<keyword evidence="9" id="KW-1185">Reference proteome</keyword>
<comment type="caution">
    <text evidence="8">The sequence shown here is derived from an EMBL/GenBank/DDBJ whole genome shotgun (WGS) entry which is preliminary data.</text>
</comment>
<accession>A0A4R3Z7A0</accession>
<dbReference type="Pfam" id="PF05154">
    <property type="entry name" value="TM2"/>
    <property type="match status" value="1"/>
</dbReference>
<feature type="transmembrane region" description="Helical" evidence="5">
    <location>
        <begin position="66"/>
        <end position="85"/>
    </location>
</feature>
<protein>
    <submittedName>
        <fullName evidence="8">Double zinc ribbon protein</fullName>
    </submittedName>
</protein>
<feature type="domain" description="DZANK-type" evidence="7">
    <location>
        <begin position="3"/>
        <end position="49"/>
    </location>
</feature>
<dbReference type="InterPro" id="IPR007829">
    <property type="entry name" value="TM2"/>
</dbReference>
<dbReference type="InterPro" id="IPR025874">
    <property type="entry name" value="DZR"/>
</dbReference>
<proteinExistence type="predicted"/>
<keyword evidence="2 5" id="KW-0812">Transmembrane</keyword>
<comment type="subcellular location">
    <subcellularLocation>
        <location evidence="1">Membrane</location>
        <topology evidence="1">Multi-pass membrane protein</topology>
    </subcellularLocation>
</comment>